<evidence type="ECO:0000256" key="1">
    <source>
        <dbReference type="SAM" id="SignalP"/>
    </source>
</evidence>
<sequence length="165" mass="19515">MKILIFLIFLAFKVGLTYSKPERTCFEDNEFCGAELEIRKKWVNWRNSPNSTGKLDILAPDFIFMKIDSVDELERTSDKNSFLRRFRRPMYTVVLKNVKFGVARNPDDGNQTLAIVEEIQNKLSFEYLYLMVRKREESGEFAISEAVWDIDGELDLDKFRYFKLK</sequence>
<accession>A0A9P1N115</accession>
<dbReference type="EMBL" id="CANHGI010000004">
    <property type="protein sequence ID" value="CAI5447037.1"/>
    <property type="molecule type" value="Genomic_DNA"/>
</dbReference>
<keyword evidence="1" id="KW-0732">Signal</keyword>
<proteinExistence type="predicted"/>
<evidence type="ECO:0000313" key="3">
    <source>
        <dbReference type="Proteomes" id="UP001152747"/>
    </source>
</evidence>
<dbReference type="AlphaFoldDB" id="A0A9P1N115"/>
<feature type="chain" id="PRO_5040217188" evidence="1">
    <location>
        <begin position="20"/>
        <end position="165"/>
    </location>
</feature>
<protein>
    <submittedName>
        <fullName evidence="2">Uncharacterized protein</fullName>
    </submittedName>
</protein>
<name>A0A9P1N115_9PELO</name>
<gene>
    <name evidence="2" type="ORF">CAMP_LOCUS9674</name>
</gene>
<feature type="signal peptide" evidence="1">
    <location>
        <begin position="1"/>
        <end position="19"/>
    </location>
</feature>
<organism evidence="2 3">
    <name type="scientific">Caenorhabditis angaria</name>
    <dbReference type="NCBI Taxonomy" id="860376"/>
    <lineage>
        <taxon>Eukaryota</taxon>
        <taxon>Metazoa</taxon>
        <taxon>Ecdysozoa</taxon>
        <taxon>Nematoda</taxon>
        <taxon>Chromadorea</taxon>
        <taxon>Rhabditida</taxon>
        <taxon>Rhabditina</taxon>
        <taxon>Rhabditomorpha</taxon>
        <taxon>Rhabditoidea</taxon>
        <taxon>Rhabditidae</taxon>
        <taxon>Peloderinae</taxon>
        <taxon>Caenorhabditis</taxon>
    </lineage>
</organism>
<comment type="caution">
    <text evidence="2">The sequence shown here is derived from an EMBL/GenBank/DDBJ whole genome shotgun (WGS) entry which is preliminary data.</text>
</comment>
<evidence type="ECO:0000313" key="2">
    <source>
        <dbReference type="EMBL" id="CAI5447037.1"/>
    </source>
</evidence>
<reference evidence="2" key="1">
    <citation type="submission" date="2022-11" db="EMBL/GenBank/DDBJ databases">
        <authorList>
            <person name="Kikuchi T."/>
        </authorList>
    </citation>
    <scope>NUCLEOTIDE SEQUENCE</scope>
    <source>
        <strain evidence="2">PS1010</strain>
    </source>
</reference>
<dbReference type="Proteomes" id="UP001152747">
    <property type="component" value="Unassembled WGS sequence"/>
</dbReference>
<keyword evidence="3" id="KW-1185">Reference proteome</keyword>